<feature type="transmembrane region" description="Helical" evidence="1">
    <location>
        <begin position="147"/>
        <end position="165"/>
    </location>
</feature>
<comment type="caution">
    <text evidence="2">The sequence shown here is derived from an EMBL/GenBank/DDBJ whole genome shotgun (WGS) entry which is preliminary data.</text>
</comment>
<dbReference type="Proteomes" id="UP001362999">
    <property type="component" value="Unassembled WGS sequence"/>
</dbReference>
<evidence type="ECO:0000313" key="3">
    <source>
        <dbReference type="Proteomes" id="UP001362999"/>
    </source>
</evidence>
<name>A0AAW0CYQ2_9AGAR</name>
<feature type="transmembrane region" description="Helical" evidence="1">
    <location>
        <begin position="93"/>
        <end position="113"/>
    </location>
</feature>
<dbReference type="EMBL" id="JAWWNJ010000011">
    <property type="protein sequence ID" value="KAK7044413.1"/>
    <property type="molecule type" value="Genomic_DNA"/>
</dbReference>
<keyword evidence="1" id="KW-1133">Transmembrane helix</keyword>
<evidence type="ECO:0008006" key="4">
    <source>
        <dbReference type="Google" id="ProtNLM"/>
    </source>
</evidence>
<dbReference type="Pfam" id="PF08592">
    <property type="entry name" value="Anthrone_oxy"/>
    <property type="match status" value="1"/>
</dbReference>
<dbReference type="AlphaFoldDB" id="A0AAW0CYQ2"/>
<keyword evidence="1" id="KW-0472">Membrane</keyword>
<feature type="transmembrane region" description="Helical" evidence="1">
    <location>
        <begin position="63"/>
        <end position="81"/>
    </location>
</feature>
<gene>
    <name evidence="2" type="ORF">R3P38DRAFT_2878625</name>
</gene>
<accession>A0AAW0CYQ2</accession>
<organism evidence="2 3">
    <name type="scientific">Favolaschia claudopus</name>
    <dbReference type="NCBI Taxonomy" id="2862362"/>
    <lineage>
        <taxon>Eukaryota</taxon>
        <taxon>Fungi</taxon>
        <taxon>Dikarya</taxon>
        <taxon>Basidiomycota</taxon>
        <taxon>Agaricomycotina</taxon>
        <taxon>Agaricomycetes</taxon>
        <taxon>Agaricomycetidae</taxon>
        <taxon>Agaricales</taxon>
        <taxon>Marasmiineae</taxon>
        <taxon>Mycenaceae</taxon>
        <taxon>Favolaschia</taxon>
    </lineage>
</organism>
<keyword evidence="3" id="KW-1185">Reference proteome</keyword>
<keyword evidence="1" id="KW-0812">Transmembrane</keyword>
<reference evidence="2 3" key="1">
    <citation type="journal article" date="2024" name="J Genomics">
        <title>Draft genome sequencing and assembly of Favolaschia claudopus CIRM-BRFM 2984 isolated from oak limbs.</title>
        <authorList>
            <person name="Navarro D."/>
            <person name="Drula E."/>
            <person name="Chaduli D."/>
            <person name="Cazenave R."/>
            <person name="Ahrendt S."/>
            <person name="Wang J."/>
            <person name="Lipzen A."/>
            <person name="Daum C."/>
            <person name="Barry K."/>
            <person name="Grigoriev I.V."/>
            <person name="Favel A."/>
            <person name="Rosso M.N."/>
            <person name="Martin F."/>
        </authorList>
    </citation>
    <scope>NUCLEOTIDE SEQUENCE [LARGE SCALE GENOMIC DNA]</scope>
    <source>
        <strain evidence="2 3">CIRM-BRFM 2984</strain>
    </source>
</reference>
<evidence type="ECO:0000256" key="1">
    <source>
        <dbReference type="SAM" id="Phobius"/>
    </source>
</evidence>
<protein>
    <recommendedName>
        <fullName evidence="4">DUF1772-domain-containing protein</fullName>
    </recommendedName>
</protein>
<proteinExistence type="predicted"/>
<evidence type="ECO:0000313" key="2">
    <source>
        <dbReference type="EMBL" id="KAK7044413.1"/>
    </source>
</evidence>
<sequence>MVPLLGIFASSQVIGVTAAGFFLASTVGISPFNLIPLAEHGNLPPSTLAPLYTHMFLTRGRRAFLAGSLGAAAAFLTAYFNRPADISLEHSRALLGAAGLLIAAVPHTIIWMVPVYKQLGNGAYKGTEEQTKERWQTLMSRFYRGNSIRVAIFLAAYSLGIYGLTSSKVTHLV</sequence>
<dbReference type="InterPro" id="IPR013901">
    <property type="entry name" value="Anthrone_oxy"/>
</dbReference>